<dbReference type="Proteomes" id="UP000267223">
    <property type="component" value="Unassembled WGS sequence"/>
</dbReference>
<dbReference type="PANTHER" id="PTHR12714:SF26">
    <property type="entry name" value="ISOPRENYLCYSTEINE CARBOXYLMETHYLTRANSFERASE FAMILY PROTEIN"/>
    <property type="match status" value="1"/>
</dbReference>
<evidence type="ECO:0000256" key="2">
    <source>
        <dbReference type="ARBA" id="ARBA00022692"/>
    </source>
</evidence>
<dbReference type="GO" id="GO:0004671">
    <property type="term" value="F:protein C-terminal S-isoprenylcysteine carboxyl O-methyltransferase activity"/>
    <property type="evidence" value="ECO:0007669"/>
    <property type="project" value="TreeGrafter"/>
</dbReference>
<dbReference type="AlphaFoldDB" id="A0A3M9N2S3"/>
<keyword evidence="6" id="KW-0808">Transferase</keyword>
<dbReference type="EMBL" id="RJJR01000028">
    <property type="protein sequence ID" value="RNI32112.1"/>
    <property type="molecule type" value="Genomic_DNA"/>
</dbReference>
<dbReference type="PANTHER" id="PTHR12714">
    <property type="entry name" value="PROTEIN-S ISOPRENYLCYSTEINE O-METHYLTRANSFERASE"/>
    <property type="match status" value="1"/>
</dbReference>
<evidence type="ECO:0000256" key="3">
    <source>
        <dbReference type="ARBA" id="ARBA00022989"/>
    </source>
</evidence>
<dbReference type="GO" id="GO:0032259">
    <property type="term" value="P:methylation"/>
    <property type="evidence" value="ECO:0007669"/>
    <property type="project" value="UniProtKB-KW"/>
</dbReference>
<keyword evidence="2 5" id="KW-0812">Transmembrane</keyword>
<feature type="transmembrane region" description="Helical" evidence="5">
    <location>
        <begin position="79"/>
        <end position="100"/>
    </location>
</feature>
<dbReference type="Gene3D" id="1.20.120.1630">
    <property type="match status" value="1"/>
</dbReference>
<keyword evidence="6" id="KW-0489">Methyltransferase</keyword>
<dbReference type="OrthoDB" id="9809773at2"/>
<organism evidence="6 7">
    <name type="scientific">Hanamia caeni</name>
    <dbReference type="NCBI Taxonomy" id="2294116"/>
    <lineage>
        <taxon>Bacteria</taxon>
        <taxon>Pseudomonadati</taxon>
        <taxon>Bacteroidota</taxon>
        <taxon>Chitinophagia</taxon>
        <taxon>Chitinophagales</taxon>
        <taxon>Chitinophagaceae</taxon>
        <taxon>Hanamia</taxon>
    </lineage>
</organism>
<feature type="transmembrane region" description="Helical" evidence="5">
    <location>
        <begin position="9"/>
        <end position="26"/>
    </location>
</feature>
<evidence type="ECO:0000256" key="5">
    <source>
        <dbReference type="SAM" id="Phobius"/>
    </source>
</evidence>
<keyword evidence="7" id="KW-1185">Reference proteome</keyword>
<dbReference type="Pfam" id="PF04191">
    <property type="entry name" value="PEMT"/>
    <property type="match status" value="1"/>
</dbReference>
<proteinExistence type="predicted"/>
<comment type="caution">
    <text evidence="6">The sequence shown here is derived from an EMBL/GenBank/DDBJ whole genome shotgun (WGS) entry which is preliminary data.</text>
</comment>
<evidence type="ECO:0000256" key="4">
    <source>
        <dbReference type="ARBA" id="ARBA00023136"/>
    </source>
</evidence>
<keyword evidence="4 5" id="KW-0472">Membrane</keyword>
<sequence>MKRNAKDNLFVDIQLILFVAYLFRFSKIDFSVPGWLQATGLFISFTGIIVLLTSIITLNKNLSPFPTPRQSATLVQSGIYKYIRHPIYSGILFFTLGFSMYSENTLRLLIFFMLLILFRFKAVYEEKLLQNKFSNYAAYKKKTGMFFIVKKKEIRRT</sequence>
<protein>
    <submittedName>
        <fullName evidence="6">Isoprenylcysteine carboxylmethyltransferase family protein</fullName>
    </submittedName>
</protein>
<evidence type="ECO:0000256" key="1">
    <source>
        <dbReference type="ARBA" id="ARBA00004127"/>
    </source>
</evidence>
<feature type="transmembrane region" description="Helical" evidence="5">
    <location>
        <begin position="106"/>
        <end position="124"/>
    </location>
</feature>
<name>A0A3M9N2S3_9BACT</name>
<dbReference type="InterPro" id="IPR007318">
    <property type="entry name" value="Phopholipid_MeTrfase"/>
</dbReference>
<dbReference type="RefSeq" id="WP_123122670.1">
    <property type="nucleotide sequence ID" value="NZ_RJJR01000028.1"/>
</dbReference>
<dbReference type="GO" id="GO:0012505">
    <property type="term" value="C:endomembrane system"/>
    <property type="evidence" value="ECO:0007669"/>
    <property type="project" value="UniProtKB-SubCell"/>
</dbReference>
<evidence type="ECO:0000313" key="6">
    <source>
        <dbReference type="EMBL" id="RNI32112.1"/>
    </source>
</evidence>
<reference evidence="6 7" key="1">
    <citation type="submission" date="2018-11" db="EMBL/GenBank/DDBJ databases">
        <title>Draft genome sequence of Ferruginibacter sp. BO-59.</title>
        <authorList>
            <person name="Im W.T."/>
        </authorList>
    </citation>
    <scope>NUCLEOTIDE SEQUENCE [LARGE SCALE GENOMIC DNA]</scope>
    <source>
        <strain evidence="6 7">BO-59</strain>
    </source>
</reference>
<accession>A0A3M9N2S3</accession>
<gene>
    <name evidence="6" type="ORF">EFY79_20700</name>
</gene>
<evidence type="ECO:0000313" key="7">
    <source>
        <dbReference type="Proteomes" id="UP000267223"/>
    </source>
</evidence>
<comment type="subcellular location">
    <subcellularLocation>
        <location evidence="1">Endomembrane system</location>
        <topology evidence="1">Multi-pass membrane protein</topology>
    </subcellularLocation>
</comment>
<keyword evidence="3 5" id="KW-1133">Transmembrane helix</keyword>
<feature type="transmembrane region" description="Helical" evidence="5">
    <location>
        <begin position="38"/>
        <end position="58"/>
    </location>
</feature>